<organism evidence="1 2">
    <name type="scientific">Rhizopus delemar</name>
    <dbReference type="NCBI Taxonomy" id="936053"/>
    <lineage>
        <taxon>Eukaryota</taxon>
        <taxon>Fungi</taxon>
        <taxon>Fungi incertae sedis</taxon>
        <taxon>Mucoromycota</taxon>
        <taxon>Mucoromycotina</taxon>
        <taxon>Mucoromycetes</taxon>
        <taxon>Mucorales</taxon>
        <taxon>Mucorineae</taxon>
        <taxon>Rhizopodaceae</taxon>
        <taxon>Rhizopus</taxon>
    </lineage>
</organism>
<name>A0A9P6XX96_9FUNG</name>
<keyword evidence="2" id="KW-1185">Reference proteome</keyword>
<dbReference type="AlphaFoldDB" id="A0A9P6XX96"/>
<protein>
    <submittedName>
        <fullName evidence="1">Uncharacterized protein</fullName>
    </submittedName>
</protein>
<comment type="caution">
    <text evidence="1">The sequence shown here is derived from an EMBL/GenBank/DDBJ whole genome shotgun (WGS) entry which is preliminary data.</text>
</comment>
<proteinExistence type="predicted"/>
<sequence>MQAAHGVLHGFEQVAGVQVVHQVRDDFGVGLAFKHVAHGLQLGAQFVVVFDDAVVDQRNARLVVAQAREMRMGVVRGRHAVRGPAGVGDAGEALDLVLGNLLGQFRHALRAARAAQMAVGVDGDTAGVVATERLR</sequence>
<evidence type="ECO:0000313" key="2">
    <source>
        <dbReference type="Proteomes" id="UP000740926"/>
    </source>
</evidence>
<dbReference type="EMBL" id="JAANIU010008685">
    <property type="protein sequence ID" value="KAG1534530.1"/>
    <property type="molecule type" value="Genomic_DNA"/>
</dbReference>
<evidence type="ECO:0000313" key="1">
    <source>
        <dbReference type="EMBL" id="KAG1534530.1"/>
    </source>
</evidence>
<accession>A0A9P6XX96</accession>
<dbReference type="Proteomes" id="UP000740926">
    <property type="component" value="Unassembled WGS sequence"/>
</dbReference>
<gene>
    <name evidence="1" type="ORF">G6F50_015539</name>
</gene>
<reference evidence="1 2" key="1">
    <citation type="journal article" date="2020" name="Microb. Genom.">
        <title>Genetic diversity of clinical and environmental Mucorales isolates obtained from an investigation of mucormycosis cases among solid organ transplant recipients.</title>
        <authorList>
            <person name="Nguyen M.H."/>
            <person name="Kaul D."/>
            <person name="Muto C."/>
            <person name="Cheng S.J."/>
            <person name="Richter R.A."/>
            <person name="Bruno V.M."/>
            <person name="Liu G."/>
            <person name="Beyhan S."/>
            <person name="Sundermann A.J."/>
            <person name="Mounaud S."/>
            <person name="Pasculle A.W."/>
            <person name="Nierman W.C."/>
            <person name="Driscoll E."/>
            <person name="Cumbie R."/>
            <person name="Clancy C.J."/>
            <person name="Dupont C.L."/>
        </authorList>
    </citation>
    <scope>NUCLEOTIDE SEQUENCE [LARGE SCALE GENOMIC DNA]</scope>
    <source>
        <strain evidence="1 2">GL24</strain>
    </source>
</reference>